<dbReference type="EMBL" id="CP019645">
    <property type="protein sequence ID" value="AQQ60252.1"/>
    <property type="molecule type" value="Genomic_DNA"/>
</dbReference>
<keyword evidence="1" id="KW-0472">Membrane</keyword>
<dbReference type="InterPro" id="IPR018707">
    <property type="entry name" value="LpxR"/>
</dbReference>
<sequence length="335" mass="38258">MYFHIQNRNYKTAFMLISAIYMLNATLYAREIAAYNKHHIALSSDNDAYFEPTNYDRYYTAGHNLSYTSKEWQNSPLAYTALFSRLFKRDLASSFSIGIGQEVYTPSARFALNPPANDAPYGGYLYLNTMIQNRTNNFLEQLELNIGMVGKAALGKEAQDLIHELINYYPLAGWDHQIRNEFVLNAYYKAMYRFDIISNIFDILPYGVIALGNANTHLELGAKMRVGYGLHGDFGIQKATSNHIGSMSLSDDFRFYVTFGIAERFVGRNMFIQGNSFGGFQTQLDMARCIYEAEIGALIAWKGISLAYMYSYKQKEFSTQLLDSNYATLRLEISF</sequence>
<dbReference type="InterPro" id="IPR037107">
    <property type="entry name" value="Put_OMP_sf"/>
</dbReference>
<protein>
    <recommendedName>
        <fullName evidence="4">Lipid A deacylase LpxR family protein</fullName>
    </recommendedName>
</protein>
<dbReference type="Pfam" id="PF09982">
    <property type="entry name" value="LpxR"/>
    <property type="match status" value="1"/>
</dbReference>
<evidence type="ECO:0008006" key="4">
    <source>
        <dbReference type="Google" id="ProtNLM"/>
    </source>
</evidence>
<evidence type="ECO:0000256" key="1">
    <source>
        <dbReference type="SAM" id="Phobius"/>
    </source>
</evidence>
<dbReference type="Proteomes" id="UP000188298">
    <property type="component" value="Chromosome"/>
</dbReference>
<reference evidence="2 3" key="1">
    <citation type="submission" date="2017-02" db="EMBL/GenBank/DDBJ databases">
        <title>Whole genome sequencing of Helicobacter bilis strain AAQJH.</title>
        <authorList>
            <person name="Conlan S."/>
            <person name="Thomas P.J."/>
            <person name="Mullikin J."/>
            <person name="Palmore T.N."/>
            <person name="Frank K.M."/>
            <person name="Segre J.A."/>
        </authorList>
    </citation>
    <scope>NUCLEOTIDE SEQUENCE [LARGE SCALE GENOMIC DNA]</scope>
    <source>
        <strain evidence="2 3">AAQJH</strain>
    </source>
</reference>
<dbReference type="RefSeq" id="WP_077389280.1">
    <property type="nucleotide sequence ID" value="NZ_CP019645.1"/>
</dbReference>
<evidence type="ECO:0000313" key="2">
    <source>
        <dbReference type="EMBL" id="AQQ60252.1"/>
    </source>
</evidence>
<gene>
    <name evidence="2" type="ORF">XJ32_09300</name>
</gene>
<keyword evidence="1" id="KW-1133">Transmembrane helix</keyword>
<dbReference type="KEGG" id="hbl:XJ32_09300"/>
<organism evidence="2 3">
    <name type="scientific">Helicobacter bilis</name>
    <dbReference type="NCBI Taxonomy" id="37372"/>
    <lineage>
        <taxon>Bacteria</taxon>
        <taxon>Pseudomonadati</taxon>
        <taxon>Campylobacterota</taxon>
        <taxon>Epsilonproteobacteria</taxon>
        <taxon>Campylobacterales</taxon>
        <taxon>Helicobacteraceae</taxon>
        <taxon>Helicobacter</taxon>
    </lineage>
</organism>
<evidence type="ECO:0000313" key="3">
    <source>
        <dbReference type="Proteomes" id="UP000188298"/>
    </source>
</evidence>
<dbReference type="AlphaFoldDB" id="A0A1Q2LJY3"/>
<name>A0A1Q2LJY3_9HELI</name>
<keyword evidence="1" id="KW-0812">Transmembrane</keyword>
<accession>A0A1Q2LJY3</accession>
<proteinExistence type="predicted"/>
<feature type="transmembrane region" description="Helical" evidence="1">
    <location>
        <begin position="12"/>
        <end position="29"/>
    </location>
</feature>
<dbReference type="Gene3D" id="2.40.128.140">
    <property type="entry name" value="Outer membrane protein"/>
    <property type="match status" value="1"/>
</dbReference>